<protein>
    <submittedName>
        <fullName evidence="4">Protein S100-A6-like</fullName>
    </submittedName>
</protein>
<dbReference type="InterPro" id="IPR002048">
    <property type="entry name" value="EF_hand_dom"/>
</dbReference>
<keyword evidence="2" id="KW-0106">Calcium</keyword>
<proteinExistence type="predicted"/>
<dbReference type="FunCoup" id="A0A3B5JXN0">
    <property type="interactions" value="3"/>
</dbReference>
<dbReference type="InterPro" id="IPR013787">
    <property type="entry name" value="S100_Ca-bd_sub"/>
</dbReference>
<evidence type="ECO:0000313" key="4">
    <source>
        <dbReference type="Ensembl" id="ENSTRUP00000049789.2"/>
    </source>
</evidence>
<dbReference type="Gene3D" id="1.10.238.10">
    <property type="entry name" value="EF-hand"/>
    <property type="match status" value="1"/>
</dbReference>
<dbReference type="Ensembl" id="ENSTRUT00000051688.2">
    <property type="protein sequence ID" value="ENSTRUP00000049789.2"/>
    <property type="gene ID" value="ENSTRUG00000024845.2"/>
</dbReference>
<dbReference type="SMART" id="SM01394">
    <property type="entry name" value="S_100"/>
    <property type="match status" value="1"/>
</dbReference>
<keyword evidence="5" id="KW-1185">Reference proteome</keyword>
<dbReference type="OrthoDB" id="26525at2759"/>
<dbReference type="RefSeq" id="XP_029694739.1">
    <property type="nucleotide sequence ID" value="XM_029838879.1"/>
</dbReference>
<dbReference type="PROSITE" id="PS00018">
    <property type="entry name" value="EF_HAND_1"/>
    <property type="match status" value="1"/>
</dbReference>
<dbReference type="Pfam" id="PF01023">
    <property type="entry name" value="S_100"/>
    <property type="match status" value="1"/>
</dbReference>
<dbReference type="SMART" id="SM00054">
    <property type="entry name" value="EFh"/>
    <property type="match status" value="1"/>
</dbReference>
<dbReference type="InterPro" id="IPR034325">
    <property type="entry name" value="S-100_dom"/>
</dbReference>
<dbReference type="CDD" id="cd00213">
    <property type="entry name" value="S-100"/>
    <property type="match status" value="1"/>
</dbReference>
<dbReference type="GO" id="GO:0005509">
    <property type="term" value="F:calcium ion binding"/>
    <property type="evidence" value="ECO:0007669"/>
    <property type="project" value="InterPro"/>
</dbReference>
<dbReference type="GO" id="GO:0046914">
    <property type="term" value="F:transition metal ion binding"/>
    <property type="evidence" value="ECO:0007669"/>
    <property type="project" value="InterPro"/>
</dbReference>
<dbReference type="GO" id="GO:0005615">
    <property type="term" value="C:extracellular space"/>
    <property type="evidence" value="ECO:0007669"/>
    <property type="project" value="TreeGrafter"/>
</dbReference>
<dbReference type="InParanoid" id="A0A3B5JXN0"/>
<dbReference type="PANTHER" id="PTHR11639:SF126">
    <property type="entry name" value="S100 CALCIUM-BINDING PROTEIN W"/>
    <property type="match status" value="1"/>
</dbReference>
<organism evidence="4 5">
    <name type="scientific">Takifugu rubripes</name>
    <name type="common">Japanese pufferfish</name>
    <name type="synonym">Fugu rubripes</name>
    <dbReference type="NCBI Taxonomy" id="31033"/>
    <lineage>
        <taxon>Eukaryota</taxon>
        <taxon>Metazoa</taxon>
        <taxon>Chordata</taxon>
        <taxon>Craniata</taxon>
        <taxon>Vertebrata</taxon>
        <taxon>Euteleostomi</taxon>
        <taxon>Actinopterygii</taxon>
        <taxon>Neopterygii</taxon>
        <taxon>Teleostei</taxon>
        <taxon>Neoteleostei</taxon>
        <taxon>Acanthomorphata</taxon>
        <taxon>Eupercaria</taxon>
        <taxon>Tetraodontiformes</taxon>
        <taxon>Tetradontoidea</taxon>
        <taxon>Tetraodontidae</taxon>
        <taxon>Takifugu</taxon>
    </lineage>
</organism>
<reference evidence="4" key="2">
    <citation type="submission" date="2025-08" db="UniProtKB">
        <authorList>
            <consortium name="Ensembl"/>
        </authorList>
    </citation>
    <scope>IDENTIFICATION</scope>
</reference>
<dbReference type="InterPro" id="IPR011992">
    <property type="entry name" value="EF-hand-dom_pair"/>
</dbReference>
<dbReference type="STRING" id="31033.ENSTRUP00000049789"/>
<dbReference type="GO" id="GO:0048306">
    <property type="term" value="F:calcium-dependent protein binding"/>
    <property type="evidence" value="ECO:0007669"/>
    <property type="project" value="TreeGrafter"/>
</dbReference>
<dbReference type="GeneID" id="101068529"/>
<evidence type="ECO:0000313" key="5">
    <source>
        <dbReference type="Proteomes" id="UP000005226"/>
    </source>
</evidence>
<dbReference type="InterPro" id="IPR018247">
    <property type="entry name" value="EF_Hand_1_Ca_BS"/>
</dbReference>
<dbReference type="OMA" id="YYHKKIG"/>
<reference evidence="4" key="3">
    <citation type="submission" date="2025-09" db="UniProtKB">
        <authorList>
            <consortium name="Ensembl"/>
        </authorList>
    </citation>
    <scope>IDENTIFICATION</scope>
</reference>
<evidence type="ECO:0000256" key="2">
    <source>
        <dbReference type="ARBA" id="ARBA00022837"/>
    </source>
</evidence>
<dbReference type="SUPFAM" id="SSF47473">
    <property type="entry name" value="EF-hand"/>
    <property type="match status" value="1"/>
</dbReference>
<dbReference type="PANTHER" id="PTHR11639">
    <property type="entry name" value="S100 CALCIUM-BINDING PROTEIN"/>
    <property type="match status" value="1"/>
</dbReference>
<dbReference type="PROSITE" id="PS50222">
    <property type="entry name" value="EF_HAND_2"/>
    <property type="match status" value="1"/>
</dbReference>
<evidence type="ECO:0000256" key="1">
    <source>
        <dbReference type="ARBA" id="ARBA00022723"/>
    </source>
</evidence>
<dbReference type="GO" id="GO:0048471">
    <property type="term" value="C:perinuclear region of cytoplasm"/>
    <property type="evidence" value="ECO:0007669"/>
    <property type="project" value="TreeGrafter"/>
</dbReference>
<gene>
    <name evidence="4" type="primary">s100w</name>
</gene>
<name>A0A3B5JXN0_TAKRU</name>
<sequence length="107" mass="12282">MARLEAVITNMVDIFMEYADDQGHNRKLCKEELQAMLQKEIESADLKAKINGDDIEEAMKMLDKNKDDEINFREFCRCVGMLATCYYHKKIGKGQKKGKGKDQTGDD</sequence>
<dbReference type="Proteomes" id="UP000005226">
    <property type="component" value="Chromosome 7"/>
</dbReference>
<keyword evidence="1" id="KW-0479">Metal-binding</keyword>
<dbReference type="GeneTree" id="ENSGT01030000234782"/>
<reference evidence="4 5" key="1">
    <citation type="journal article" date="2011" name="Genome Biol. Evol.">
        <title>Integration of the genetic map and genome assembly of fugu facilitates insights into distinct features of genome evolution in teleosts and mammals.</title>
        <authorList>
            <person name="Kai W."/>
            <person name="Kikuchi K."/>
            <person name="Tohari S."/>
            <person name="Chew A.K."/>
            <person name="Tay A."/>
            <person name="Fujiwara A."/>
            <person name="Hosoya S."/>
            <person name="Suetake H."/>
            <person name="Naruse K."/>
            <person name="Brenner S."/>
            <person name="Suzuki Y."/>
            <person name="Venkatesh B."/>
        </authorList>
    </citation>
    <scope>NUCLEOTIDE SEQUENCE [LARGE SCALE GENOMIC DNA]</scope>
</reference>
<feature type="domain" description="EF-hand" evidence="3">
    <location>
        <begin position="50"/>
        <end position="85"/>
    </location>
</feature>
<dbReference type="AlphaFoldDB" id="A0A3B5JXN0"/>
<evidence type="ECO:0000259" key="3">
    <source>
        <dbReference type="PROSITE" id="PS50222"/>
    </source>
</evidence>
<accession>A0A3B5JXN0</accession>